<comment type="caution">
    <text evidence="4">The sequence shown here is derived from an EMBL/GenBank/DDBJ whole genome shotgun (WGS) entry which is preliminary data.</text>
</comment>
<comment type="subcellular location">
    <subcellularLocation>
        <location evidence="1">Membrane</location>
        <topology evidence="1">Single-pass membrane protein</topology>
    </subcellularLocation>
</comment>
<dbReference type="EMBL" id="SPHZ02000011">
    <property type="protein sequence ID" value="KAF0892647.1"/>
    <property type="molecule type" value="Genomic_DNA"/>
</dbReference>
<dbReference type="InterPro" id="IPR025287">
    <property type="entry name" value="WAK_GUB"/>
</dbReference>
<evidence type="ECO:0000256" key="1">
    <source>
        <dbReference type="ARBA" id="ARBA00004167"/>
    </source>
</evidence>
<name>A0A6G1BY68_9ORYZ</name>
<proteinExistence type="predicted"/>
<dbReference type="Pfam" id="PF13947">
    <property type="entry name" value="GUB_WAK_bind"/>
    <property type="match status" value="1"/>
</dbReference>
<gene>
    <name evidence="4" type="ORF">E2562_017627</name>
</gene>
<dbReference type="AlphaFoldDB" id="A0A6G1BY68"/>
<dbReference type="Proteomes" id="UP000479710">
    <property type="component" value="Unassembled WGS sequence"/>
</dbReference>
<evidence type="ECO:0000256" key="2">
    <source>
        <dbReference type="ARBA" id="ARBA00022729"/>
    </source>
</evidence>
<keyword evidence="2" id="KW-0732">Signal</keyword>
<accession>A0A6G1BY68</accession>
<dbReference type="PANTHER" id="PTHR33491">
    <property type="entry name" value="OSJNBA0016N04.9 PROTEIN"/>
    <property type="match status" value="1"/>
</dbReference>
<dbReference type="OrthoDB" id="1932705at2759"/>
<keyword evidence="5" id="KW-1185">Reference proteome</keyword>
<sequence length="299" mass="32365">MALAAEPLASGAMAQCQSITKCGGVDIFYPFGLSSSGCAMAPGFEVHCNDTGNGVYKPFIGRNVELLSIDVQHGQARVRTGISSACYNISSQEMDPADEWYLNLTRTPYRFSDSANKFTVIGCRTLAYIADQDNVGKYMSGCVSVCRRADLKGVTNGTCSLKGCCQTAIPKGLDYYQVWFEKSMNTSGIYNQTPCSYAVLMEASSFTFSTTYLTSPHEFNNTYDGMAPVVLDWAIETANTCEEAEKSRTSYACKSDNSVCSNSSNGPGYTCHCSQGYQGNPYLQGPNGCQGEFPFTPQS</sequence>
<dbReference type="GO" id="GO:0030247">
    <property type="term" value="F:polysaccharide binding"/>
    <property type="evidence" value="ECO:0007669"/>
    <property type="project" value="InterPro"/>
</dbReference>
<evidence type="ECO:0000313" key="5">
    <source>
        <dbReference type="Proteomes" id="UP000479710"/>
    </source>
</evidence>
<evidence type="ECO:0000259" key="3">
    <source>
        <dbReference type="Pfam" id="PF13947"/>
    </source>
</evidence>
<evidence type="ECO:0000313" key="4">
    <source>
        <dbReference type="EMBL" id="KAF0892647.1"/>
    </source>
</evidence>
<reference evidence="4 5" key="1">
    <citation type="submission" date="2019-11" db="EMBL/GenBank/DDBJ databases">
        <title>Whole genome sequence of Oryza granulata.</title>
        <authorList>
            <person name="Li W."/>
        </authorList>
    </citation>
    <scope>NUCLEOTIDE SEQUENCE [LARGE SCALE GENOMIC DNA]</scope>
    <source>
        <strain evidence="5">cv. Menghai</strain>
        <tissue evidence="4">Leaf</tissue>
    </source>
</reference>
<organism evidence="4 5">
    <name type="scientific">Oryza meyeriana var. granulata</name>
    <dbReference type="NCBI Taxonomy" id="110450"/>
    <lineage>
        <taxon>Eukaryota</taxon>
        <taxon>Viridiplantae</taxon>
        <taxon>Streptophyta</taxon>
        <taxon>Embryophyta</taxon>
        <taxon>Tracheophyta</taxon>
        <taxon>Spermatophyta</taxon>
        <taxon>Magnoliopsida</taxon>
        <taxon>Liliopsida</taxon>
        <taxon>Poales</taxon>
        <taxon>Poaceae</taxon>
        <taxon>BOP clade</taxon>
        <taxon>Oryzoideae</taxon>
        <taxon>Oryzeae</taxon>
        <taxon>Oryzinae</taxon>
        <taxon>Oryza</taxon>
        <taxon>Oryza meyeriana</taxon>
    </lineage>
</organism>
<protein>
    <recommendedName>
        <fullName evidence="3">Wall-associated receptor kinase galacturonan-binding domain-containing protein</fullName>
    </recommendedName>
</protein>
<dbReference type="GO" id="GO:0016020">
    <property type="term" value="C:membrane"/>
    <property type="evidence" value="ECO:0007669"/>
    <property type="project" value="UniProtKB-SubCell"/>
</dbReference>
<feature type="domain" description="Wall-associated receptor kinase galacturonan-binding" evidence="3">
    <location>
        <begin position="16"/>
        <end position="78"/>
    </location>
</feature>